<evidence type="ECO:0000313" key="3">
    <source>
        <dbReference type="Proteomes" id="UP001165590"/>
    </source>
</evidence>
<keyword evidence="2" id="KW-0547">Nucleotide-binding</keyword>
<protein>
    <submittedName>
        <fullName evidence="2">ATP-binding protein</fullName>
    </submittedName>
</protein>
<sequence>MRRVHLEAAEDHVERLAKEHDPVGAVKELIWNALDADARSVRVSIERSLTEGVEKVIVTDDGTGITPETCEATFDRIGGSWKKGARVSQKLGRPLHGQAGHGRLRAFALGAFIRWTTIADGIDGRQKSIISAHNASRNDFQIGDPQSTGEDTGTVVEAWGRQSSVLNKLLVDRARTQITTEFAPYLAMYPEVVIEFDGERIDPQGAIQKETSYGLEFTHDGQNETAVLRVIEWDMRVDRELHLCDAEGVTVDITEVRIQAPGFDFTAYVLWRGMPDHPNEFLLGEASDGPVALLLSATRQQLRDHFKSRAVERRHEIVDRWKDDGLYPYHEEPQTEAEKVERETFDIVATTVQRHMPKPAKHQRATLALLRESVKHQPSHVNKILDEVFRLSSDDKSELDRLLNRTSLSSIIKASSSVADRLDFLAALSHMVFDAEAKKLVKERTELHKILENETWIFGEHYQLLVSDRSLDQVLNRHLEILGRDEQTPAPVRREDGSVGIVDLMLSRSRKEHDRRQHLVVELKAPRVKVTGKELEQIKSYALAVSEDPQFADVRVEWDFWLVTSEMNKMVRAETRQKEKPRGCAWDLSEGEASIRVWVKTWSDLIEESKGRLQYFREHFDHDPSVEQAMEYLRHVHAQYAPEALVMASREAIDDVDFPDGVTPNGESPNGEEASPADTAPISAEGVQTADNQ</sequence>
<organism evidence="2 3">
    <name type="scientific">Streptomyces ortus</name>
    <dbReference type="NCBI Taxonomy" id="2867268"/>
    <lineage>
        <taxon>Bacteria</taxon>
        <taxon>Bacillati</taxon>
        <taxon>Actinomycetota</taxon>
        <taxon>Actinomycetes</taxon>
        <taxon>Kitasatosporales</taxon>
        <taxon>Streptomycetaceae</taxon>
        <taxon>Streptomyces</taxon>
    </lineage>
</organism>
<name>A0ABT3V9J2_9ACTN</name>
<reference evidence="2" key="1">
    <citation type="journal article" date="2022" name="bioRxiv">
        <title>Discovery and biosynthetic assessment of Streptomyces ortus sp nov. isolated from a deep-sea sponge.</title>
        <authorList>
            <person name="Williams S.E."/>
        </authorList>
    </citation>
    <scope>NUCLEOTIDE SEQUENCE</scope>
    <source>
        <strain evidence="2">A15ISP2-DRY2</strain>
    </source>
</reference>
<dbReference type="Gene3D" id="3.30.565.10">
    <property type="entry name" value="Histidine kinase-like ATPase, C-terminal domain"/>
    <property type="match status" value="1"/>
</dbReference>
<gene>
    <name evidence="2" type="ORF">K3769_26695</name>
</gene>
<comment type="caution">
    <text evidence="2">The sequence shown here is derived from an EMBL/GenBank/DDBJ whole genome shotgun (WGS) entry which is preliminary data.</text>
</comment>
<dbReference type="Proteomes" id="UP001165590">
    <property type="component" value="Unassembled WGS sequence"/>
</dbReference>
<feature type="region of interest" description="Disordered" evidence="1">
    <location>
        <begin position="656"/>
        <end position="693"/>
    </location>
</feature>
<dbReference type="SUPFAM" id="SSF55874">
    <property type="entry name" value="ATPase domain of HSP90 chaperone/DNA topoisomerase II/histidine kinase"/>
    <property type="match status" value="1"/>
</dbReference>
<dbReference type="Pfam" id="PF13589">
    <property type="entry name" value="HATPase_c_3"/>
    <property type="match status" value="1"/>
</dbReference>
<keyword evidence="2" id="KW-0067">ATP-binding</keyword>
<dbReference type="InterPro" id="IPR036890">
    <property type="entry name" value="HATPase_C_sf"/>
</dbReference>
<proteinExistence type="predicted"/>
<evidence type="ECO:0000256" key="1">
    <source>
        <dbReference type="SAM" id="MobiDB-lite"/>
    </source>
</evidence>
<dbReference type="EMBL" id="JAIFZO010000002">
    <property type="protein sequence ID" value="MCX4236297.1"/>
    <property type="molecule type" value="Genomic_DNA"/>
</dbReference>
<evidence type="ECO:0000313" key="2">
    <source>
        <dbReference type="EMBL" id="MCX4236297.1"/>
    </source>
</evidence>
<dbReference type="GO" id="GO:0005524">
    <property type="term" value="F:ATP binding"/>
    <property type="evidence" value="ECO:0007669"/>
    <property type="project" value="UniProtKB-KW"/>
</dbReference>
<keyword evidence="3" id="KW-1185">Reference proteome</keyword>
<dbReference type="RefSeq" id="WP_267028824.1">
    <property type="nucleotide sequence ID" value="NZ_JAIFZO010000002.1"/>
</dbReference>
<accession>A0ABT3V9J2</accession>